<feature type="transmembrane region" description="Helical" evidence="13">
    <location>
        <begin position="174"/>
        <end position="195"/>
    </location>
</feature>
<protein>
    <recommendedName>
        <fullName evidence="3">ABC-type xenobiotic transporter</fullName>
        <ecNumber evidence="3">7.6.2.2</ecNumber>
    </recommendedName>
</protein>
<dbReference type="PANTHER" id="PTHR24223:SF456">
    <property type="entry name" value="MULTIDRUG RESISTANCE-ASSOCIATED PROTEIN LETHAL(2)03659"/>
    <property type="match status" value="1"/>
</dbReference>
<feature type="domain" description="ABC transporter" evidence="14">
    <location>
        <begin position="1241"/>
        <end position="1475"/>
    </location>
</feature>
<feature type="transmembrane region" description="Helical" evidence="13">
    <location>
        <begin position="112"/>
        <end position="131"/>
    </location>
</feature>
<keyword evidence="4" id="KW-0813">Transport</keyword>
<dbReference type="CDD" id="cd18579">
    <property type="entry name" value="ABC_6TM_ABCC_D1"/>
    <property type="match status" value="1"/>
</dbReference>
<dbReference type="Gene3D" id="3.40.50.300">
    <property type="entry name" value="P-loop containing nucleotide triphosphate hydrolases"/>
    <property type="match status" value="2"/>
</dbReference>
<dbReference type="InterPro" id="IPR003593">
    <property type="entry name" value="AAA+_ATPase"/>
</dbReference>
<evidence type="ECO:0000256" key="9">
    <source>
        <dbReference type="ARBA" id="ARBA00022967"/>
    </source>
</evidence>
<dbReference type="GO" id="GO:0005524">
    <property type="term" value="F:ATP binding"/>
    <property type="evidence" value="ECO:0007669"/>
    <property type="project" value="UniProtKB-KW"/>
</dbReference>
<reference evidence="17" key="1">
    <citation type="journal article" date="2018" name="Gigascience">
        <title>Genome assembly of the Pink Ipe (Handroanthus impetiginosus, Bignoniaceae), a highly valued, ecologically keystone Neotropical timber forest tree.</title>
        <authorList>
            <person name="Silva-Junior O.B."/>
            <person name="Grattapaglia D."/>
            <person name="Novaes E."/>
            <person name="Collevatti R.G."/>
        </authorList>
    </citation>
    <scope>NUCLEOTIDE SEQUENCE [LARGE SCALE GENOMIC DNA]</scope>
    <source>
        <strain evidence="17">cv. UFG-1</strain>
    </source>
</reference>
<accession>A0A2G9H278</accession>
<dbReference type="GO" id="GO:0008559">
    <property type="term" value="F:ABC-type xenobiotic transporter activity"/>
    <property type="evidence" value="ECO:0007669"/>
    <property type="project" value="UniProtKB-EC"/>
</dbReference>
<evidence type="ECO:0000256" key="12">
    <source>
        <dbReference type="ARBA" id="ARBA00034018"/>
    </source>
</evidence>
<comment type="subcellular location">
    <subcellularLocation>
        <location evidence="1">Vacuole membrane</location>
        <topology evidence="1">Multi-pass membrane protein</topology>
    </subcellularLocation>
</comment>
<dbReference type="SUPFAM" id="SSF52540">
    <property type="entry name" value="P-loop containing nucleoside triphosphate hydrolases"/>
    <property type="match status" value="2"/>
</dbReference>
<evidence type="ECO:0000256" key="10">
    <source>
        <dbReference type="ARBA" id="ARBA00022989"/>
    </source>
</evidence>
<keyword evidence="9" id="KW-1278">Translocase</keyword>
<dbReference type="InterPro" id="IPR036640">
    <property type="entry name" value="ABC1_TM_sf"/>
</dbReference>
<feature type="transmembrane region" description="Helical" evidence="13">
    <location>
        <begin position="1059"/>
        <end position="1076"/>
    </location>
</feature>
<dbReference type="CDD" id="cd18580">
    <property type="entry name" value="ABC_6TM_ABCC_D2"/>
    <property type="match status" value="1"/>
</dbReference>
<dbReference type="GO" id="GO:0005774">
    <property type="term" value="C:vacuolar membrane"/>
    <property type="evidence" value="ECO:0007669"/>
    <property type="project" value="UniProtKB-SubCell"/>
</dbReference>
<keyword evidence="11 13" id="KW-0472">Membrane</keyword>
<dbReference type="PANTHER" id="PTHR24223">
    <property type="entry name" value="ATP-BINDING CASSETTE SUB-FAMILY C"/>
    <property type="match status" value="1"/>
</dbReference>
<dbReference type="CDD" id="cd03250">
    <property type="entry name" value="ABCC_MRP_domain1"/>
    <property type="match status" value="1"/>
</dbReference>
<dbReference type="InterPro" id="IPR044746">
    <property type="entry name" value="ABCC_6TM_D1"/>
</dbReference>
<feature type="transmembrane region" description="Helical" evidence="13">
    <location>
        <begin position="912"/>
        <end position="936"/>
    </location>
</feature>
<dbReference type="Pfam" id="PF00005">
    <property type="entry name" value="ABC_tran"/>
    <property type="match status" value="2"/>
</dbReference>
<dbReference type="EC" id="7.6.2.2" evidence="3"/>
<dbReference type="InterPro" id="IPR003439">
    <property type="entry name" value="ABC_transporter-like_ATP-bd"/>
</dbReference>
<evidence type="ECO:0000256" key="4">
    <source>
        <dbReference type="ARBA" id="ARBA00022448"/>
    </source>
</evidence>
<evidence type="ECO:0000256" key="3">
    <source>
        <dbReference type="ARBA" id="ARBA00012191"/>
    </source>
</evidence>
<gene>
    <name evidence="16" type="ORF">CDL12_15760</name>
</gene>
<dbReference type="FunFam" id="3.40.50.300:FF:000450">
    <property type="entry name" value="ABC transporter C family member 2"/>
    <property type="match status" value="1"/>
</dbReference>
<dbReference type="Pfam" id="PF00664">
    <property type="entry name" value="ABC_membrane"/>
    <property type="match status" value="2"/>
</dbReference>
<keyword evidence="7" id="KW-0547">Nucleotide-binding</keyword>
<evidence type="ECO:0000256" key="1">
    <source>
        <dbReference type="ARBA" id="ARBA00004128"/>
    </source>
</evidence>
<evidence type="ECO:0000256" key="5">
    <source>
        <dbReference type="ARBA" id="ARBA00022692"/>
    </source>
</evidence>
<feature type="domain" description="ABC transmembrane type-1" evidence="15">
    <location>
        <begin position="921"/>
        <end position="1204"/>
    </location>
</feature>
<dbReference type="FunFam" id="1.20.1560.10:FF:000024">
    <property type="entry name" value="ABC transporter C family member 2"/>
    <property type="match status" value="1"/>
</dbReference>
<dbReference type="OrthoDB" id="6500128at2759"/>
<organism evidence="16 17">
    <name type="scientific">Handroanthus impetiginosus</name>
    <dbReference type="NCBI Taxonomy" id="429701"/>
    <lineage>
        <taxon>Eukaryota</taxon>
        <taxon>Viridiplantae</taxon>
        <taxon>Streptophyta</taxon>
        <taxon>Embryophyta</taxon>
        <taxon>Tracheophyta</taxon>
        <taxon>Spermatophyta</taxon>
        <taxon>Magnoliopsida</taxon>
        <taxon>eudicotyledons</taxon>
        <taxon>Gunneridae</taxon>
        <taxon>Pentapetalae</taxon>
        <taxon>asterids</taxon>
        <taxon>lamiids</taxon>
        <taxon>Lamiales</taxon>
        <taxon>Bignoniaceae</taxon>
        <taxon>Crescentiina</taxon>
        <taxon>Tabebuia alliance</taxon>
        <taxon>Handroanthus</taxon>
    </lineage>
</organism>
<feature type="transmembrane region" description="Helical" evidence="13">
    <location>
        <begin position="428"/>
        <end position="456"/>
    </location>
</feature>
<keyword evidence="8" id="KW-0067">ATP-binding</keyword>
<evidence type="ECO:0000259" key="14">
    <source>
        <dbReference type="PROSITE" id="PS50893"/>
    </source>
</evidence>
<feature type="transmembrane region" description="Helical" evidence="13">
    <location>
        <begin position="338"/>
        <end position="362"/>
    </location>
</feature>
<sequence length="1626" mass="183027">MAFKPFEWYCKPVKNGVWSKAVENAFGAYTPCASDSLVICISHLVLLGLCSNRLWRLKKDFSVQRFRLRSNYYNYVLGFLALYCTGEPLFRLVMGISAFDVDRQHGLAPYEMVSLILEAVTWGVMLVMIGLETKVYIRESRWSVRFGVIYALVGDAVMLNLALSVRDFYNRSVFYLYVSEVAVQVLFGVLLLVYIPDLDPYPGYSPLRSESLDNTAYEELPGGEQVCPERHVNIFSKIIFSWMNPIMKLGARRPLTEKDIWKLDTWDRTETLNDSFQRSWAEEIRRPKPWLLRALNRSLGGRFWWGGFWKIGNDVSQFIGPLVLNQLLQSMQQGDPAWVGYIYAFSIFVGVVFGVLCEAQYFQNVMRVGYRLRSTLVAAVFRKALRLTHESRKKFASGKITNLMTTDAEALQQICQSLHTLWSAPFRITVALVLLYQQLGVASLLGALMLVLLFPIQTLIISKMQKLTKEGLQRTDKRIGLMNEILAAMDTVKCYAWEDSFQKKVQYVRNEELSWYRKAQLLGALNSFILNSIPVVVIVISFAVFTLLGGDLTPARAFTSLSLFAVLRFPLFMLPNIITQVVNANVSLKRLEELLLAEDRILLPNPPIEPGLPAISIKNGYFSWEAKQAEQPTLSNINLDIPMGSLVAVVGSTGEGKTSLISAMLGELPPVSDATVVIRGRVAYVPQVSWIFNATVRDNILFGSQFEPAKYEKSIDVTCLQHDLDLLPGGDLTEIGERGVNISGGQKQRVSMARAVYSNSDVYIFDDPLSALDAHVGRQVFEKCIKGELRGKTRVLVTNQLHFLSQVDRILLVHEGTVKEEGTFEELSNNGILFQKLMENAGKMEEYVEEKVDVGETEDKTSKTIANGLNGEVSEDANQTNKKKEGKSILIKQEERETGVVSWHVLMRYKNALGGAWVVMILFTCYVLTEVLRVSSSTWLSYWTDQRSNSHGRGPLFYNTIYSLLSFGQVLVTLTNSFWLITSSLYAARRLHSAMLNSILRAPMVFFHTNPLGRIINRFAKDLGDIDRNVAPFANMFLGQVSQLISTFVLIGIVSTMSLWAIMPLLVLFYVAYLYFQSTAREVKRLDSITRSPVYAQFGEALNGLSTIRAYGAYDRMANINGKSMDNNIRFTLVTMSGNRWLAIRLETVGGLMIWFTATFAVMQNGRAENQEAFASTMGLLLSYALNITSLLTAVLRLASLAENSFNAVERVGTYIELPSEGPAIIEGNRPPPGWPSAGSIRFEDVVLRYRPELPPVLHGISFTISPSDKVGIVGRTGAGKSSMLNALFRIVELERGRILIDDCDISKFGLWDLRKVLGIIPQSPVLFSGTVRFNLDPFNEHNDADLWEALERAHLKDVIRRNSLGLDAEVSEAGENFSVGQRQLLSLSRALLRRSKILVLDEATAAVDVRTDALIQKTIREEFKSCTMLIIAHRLNTIIDCDRILLLDAGQIVEFDSPQTLLQKEESAFSKMVQSTGAANAEYLRSLVLRGENNEKLEREKQQLDGQRRWLASSRWAAAAQFALAVSLTSSQNDLVQLEINDESDNNILKKTRDAVITLQGVLEGKHNKEIEDGLNQYQVSRDRWWSGLYRMIEGLAVMSRLGRNKLHQADNFEDRTIDWDQVEM</sequence>
<keyword evidence="17" id="KW-1185">Reference proteome</keyword>
<dbReference type="Gene3D" id="1.20.1560.10">
    <property type="entry name" value="ABC transporter type 1, transmembrane domain"/>
    <property type="match status" value="2"/>
</dbReference>
<dbReference type="STRING" id="429701.A0A2G9H278"/>
<dbReference type="InterPro" id="IPR027417">
    <property type="entry name" value="P-loop_NTPase"/>
</dbReference>
<evidence type="ECO:0000256" key="13">
    <source>
        <dbReference type="SAM" id="Phobius"/>
    </source>
</evidence>
<name>A0A2G9H278_9LAMI</name>
<feature type="transmembrane region" description="Helical" evidence="13">
    <location>
        <begin position="72"/>
        <end position="92"/>
    </location>
</feature>
<feature type="transmembrane region" description="Helical" evidence="13">
    <location>
        <begin position="28"/>
        <end position="51"/>
    </location>
</feature>
<feature type="transmembrane region" description="Helical" evidence="13">
    <location>
        <begin position="143"/>
        <end position="162"/>
    </location>
</feature>
<evidence type="ECO:0000256" key="8">
    <source>
        <dbReference type="ARBA" id="ARBA00022840"/>
    </source>
</evidence>
<proteinExistence type="inferred from homology"/>
<dbReference type="PROSITE" id="PS50929">
    <property type="entry name" value="ABC_TM1F"/>
    <property type="match status" value="2"/>
</dbReference>
<comment type="similarity">
    <text evidence="2">Belongs to the ABC transporter superfamily. ABCC family. Conjugate transporter (TC 3.A.1.208) subfamily.</text>
</comment>
<dbReference type="InterPro" id="IPR017871">
    <property type="entry name" value="ABC_transporter-like_CS"/>
</dbReference>
<evidence type="ECO:0000313" key="16">
    <source>
        <dbReference type="EMBL" id="PIN11634.1"/>
    </source>
</evidence>
<keyword evidence="16" id="KW-0378">Hydrolase</keyword>
<dbReference type="SMART" id="SM00382">
    <property type="entry name" value="AAA"/>
    <property type="match status" value="2"/>
</dbReference>
<dbReference type="InterPro" id="IPR011527">
    <property type="entry name" value="ABC1_TM_dom"/>
</dbReference>
<keyword evidence="5 13" id="KW-0812">Transmembrane</keyword>
<dbReference type="GO" id="GO:0016887">
    <property type="term" value="F:ATP hydrolysis activity"/>
    <property type="evidence" value="ECO:0007669"/>
    <property type="project" value="InterPro"/>
</dbReference>
<feature type="transmembrane region" description="Helical" evidence="13">
    <location>
        <begin position="1142"/>
        <end position="1162"/>
    </location>
</feature>
<dbReference type="SUPFAM" id="SSF90123">
    <property type="entry name" value="ABC transporter transmembrane region"/>
    <property type="match status" value="2"/>
</dbReference>
<dbReference type="Proteomes" id="UP000231279">
    <property type="component" value="Unassembled WGS sequence"/>
</dbReference>
<evidence type="ECO:0000259" key="15">
    <source>
        <dbReference type="PROSITE" id="PS50929"/>
    </source>
</evidence>
<dbReference type="FunFam" id="1.20.1560.10:FF:000013">
    <property type="entry name" value="ABC transporter C family member 2"/>
    <property type="match status" value="1"/>
</dbReference>
<evidence type="ECO:0000256" key="7">
    <source>
        <dbReference type="ARBA" id="ARBA00022741"/>
    </source>
</evidence>
<dbReference type="CDD" id="cd03244">
    <property type="entry name" value="ABCC_MRP_domain2"/>
    <property type="match status" value="1"/>
</dbReference>
<comment type="caution">
    <text evidence="16">The sequence shown here is derived from an EMBL/GenBank/DDBJ whole genome shotgun (WGS) entry which is preliminary data.</text>
</comment>
<feature type="transmembrane region" description="Helical" evidence="13">
    <location>
        <begin position="956"/>
        <end position="981"/>
    </location>
</feature>
<dbReference type="EMBL" id="NKXS01002904">
    <property type="protein sequence ID" value="PIN11634.1"/>
    <property type="molecule type" value="Genomic_DNA"/>
</dbReference>
<evidence type="ECO:0000313" key="17">
    <source>
        <dbReference type="Proteomes" id="UP000231279"/>
    </source>
</evidence>
<dbReference type="InterPro" id="IPR050173">
    <property type="entry name" value="ABC_transporter_C-like"/>
</dbReference>
<feature type="domain" description="ABC transporter" evidence="14">
    <location>
        <begin position="615"/>
        <end position="840"/>
    </location>
</feature>
<evidence type="ECO:0000256" key="6">
    <source>
        <dbReference type="ARBA" id="ARBA00022737"/>
    </source>
</evidence>
<keyword evidence="6" id="KW-0677">Repeat</keyword>
<dbReference type="GO" id="GO:1902417">
    <property type="term" value="F:(+)-abscisic acid D-glucopyranosyl ester transmembrane transporter activity"/>
    <property type="evidence" value="ECO:0007669"/>
    <property type="project" value="UniProtKB-ARBA"/>
</dbReference>
<dbReference type="PROSITE" id="PS00211">
    <property type="entry name" value="ABC_TRANSPORTER_1"/>
    <property type="match status" value="2"/>
</dbReference>
<dbReference type="PROSITE" id="PS50893">
    <property type="entry name" value="ABC_TRANSPORTER_2"/>
    <property type="match status" value="2"/>
</dbReference>
<feature type="transmembrane region" description="Helical" evidence="13">
    <location>
        <begin position="1033"/>
        <end position="1053"/>
    </location>
</feature>
<keyword evidence="10 13" id="KW-1133">Transmembrane helix</keyword>
<comment type="catalytic activity">
    <reaction evidence="12">
        <text>ATP + H2O + xenobioticSide 1 = ADP + phosphate + xenobioticSide 2.</text>
        <dbReference type="EC" id="7.6.2.2"/>
    </reaction>
</comment>
<evidence type="ECO:0000256" key="11">
    <source>
        <dbReference type="ARBA" id="ARBA00023136"/>
    </source>
</evidence>
<feature type="transmembrane region" description="Helical" evidence="13">
    <location>
        <begin position="561"/>
        <end position="582"/>
    </location>
</feature>
<dbReference type="InterPro" id="IPR044726">
    <property type="entry name" value="ABCC_6TM_D2"/>
</dbReference>
<feature type="transmembrane region" description="Helical" evidence="13">
    <location>
        <begin position="528"/>
        <end position="549"/>
    </location>
</feature>
<feature type="domain" description="ABC transmembrane type-1" evidence="15">
    <location>
        <begin position="304"/>
        <end position="583"/>
    </location>
</feature>
<dbReference type="FunFam" id="3.40.50.300:FF:000163">
    <property type="entry name" value="Multidrug resistance-associated protein member 4"/>
    <property type="match status" value="1"/>
</dbReference>
<evidence type="ECO:0000256" key="2">
    <source>
        <dbReference type="ARBA" id="ARBA00009726"/>
    </source>
</evidence>